<dbReference type="SUPFAM" id="SSF110738">
    <property type="entry name" value="Glycerate kinase I"/>
    <property type="match status" value="1"/>
</dbReference>
<dbReference type="Proteomes" id="UP000078397">
    <property type="component" value="Unassembled WGS sequence"/>
</dbReference>
<dbReference type="Pfam" id="PF02595">
    <property type="entry name" value="Gly_kinase"/>
    <property type="match status" value="1"/>
</dbReference>
<keyword evidence="5" id="KW-1185">Reference proteome</keyword>
<dbReference type="STRING" id="1380566.A0A179F1V9"/>
<dbReference type="GO" id="GO:0008887">
    <property type="term" value="F:glycerate kinase activity"/>
    <property type="evidence" value="ECO:0007669"/>
    <property type="project" value="InterPro"/>
</dbReference>
<dbReference type="InterPro" id="IPR036129">
    <property type="entry name" value="Glycerate_kinase_sf"/>
</dbReference>
<protein>
    <submittedName>
        <fullName evidence="4">Glycerate kinase</fullName>
    </submittedName>
</protein>
<dbReference type="OrthoDB" id="10262596at2759"/>
<dbReference type="Gene3D" id="3.90.1510.10">
    <property type="entry name" value="Glycerate kinase, domain 2"/>
    <property type="match status" value="1"/>
</dbReference>
<evidence type="ECO:0000256" key="1">
    <source>
        <dbReference type="ARBA" id="ARBA00006284"/>
    </source>
</evidence>
<dbReference type="PANTHER" id="PTHR21599:SF0">
    <property type="entry name" value="GLYCERATE KINASE"/>
    <property type="match status" value="1"/>
</dbReference>
<dbReference type="PANTHER" id="PTHR21599">
    <property type="entry name" value="GLYCERATE KINASE"/>
    <property type="match status" value="1"/>
</dbReference>
<dbReference type="RefSeq" id="XP_018137442.1">
    <property type="nucleotide sequence ID" value="XM_018288843.1"/>
</dbReference>
<dbReference type="KEGG" id="pchm:VFPPC_10476"/>
<dbReference type="GO" id="GO:0031388">
    <property type="term" value="P:organic acid phosphorylation"/>
    <property type="evidence" value="ECO:0007669"/>
    <property type="project" value="InterPro"/>
</dbReference>
<evidence type="ECO:0000313" key="4">
    <source>
        <dbReference type="EMBL" id="OAQ59418.1"/>
    </source>
</evidence>
<dbReference type="Gene3D" id="3.40.50.10350">
    <property type="entry name" value="Glycerate kinase, domain 1"/>
    <property type="match status" value="1"/>
</dbReference>
<comment type="caution">
    <text evidence="4">The sequence shown here is derived from an EMBL/GenBank/DDBJ whole genome shotgun (WGS) entry which is preliminary data.</text>
</comment>
<dbReference type="InterPro" id="IPR018193">
    <property type="entry name" value="Glyc_kinase_flavodox-like_fold"/>
</dbReference>
<dbReference type="InterPro" id="IPR004381">
    <property type="entry name" value="Glycerate_kinase"/>
</dbReference>
<sequence>MNPLSILIAPSGLKESLEPDEAAVCIEKGIRRVIDSESAFIRRVPVHDGGEGFCRALVAAKHGEVRHIPVMGPDRKQILSHYGVIGEDKRTAVLDMASAAGLRLVPRDCRDPTMTTSYGVGQLIAAALDAGCTKIIVGCGDSGTSDGGVGMLQALGVRFLDKHGAVLPIAAGGGSVLNLDKICLRDLHPRLGDVLSGDRPISIEAVCNIENILCGQGGVAQVYGPQKGATQEQVELLSKAMDKLARAARPTIGYDMSTTPGSGASGGLGAGLLVLGAKLRPRAAAIDEHFQLQEVLNHPWDIVFTAEGALDHQSTKGKMTGEIARRARAQGAYVIALVGTIGKSANSVYGDGVSAFTSILDSPISLRDAMDQAAGLLTCAAERTMRVVLVGLRLNLRDTAHNPLSRAKTYGDEPQPVLVSGRNGTHESQSNYSNGIKPINDLGSYLGQLSHDQPHTSAQRQRLELESKLRITPLPKGTMRIIDMNTHTHHAAFSKRRSASPSGHLLNSSHY</sequence>
<dbReference type="EMBL" id="LSBJ02000011">
    <property type="protein sequence ID" value="OAQ59418.1"/>
    <property type="molecule type" value="Genomic_DNA"/>
</dbReference>
<reference evidence="4 5" key="1">
    <citation type="journal article" date="2016" name="PLoS Pathog.">
        <title>Biosynthesis of antibiotic leucinostatins in bio-control fungus Purpureocillium lilacinum and their inhibition on phytophthora revealed by genome mining.</title>
        <authorList>
            <person name="Wang G."/>
            <person name="Liu Z."/>
            <person name="Lin R."/>
            <person name="Li E."/>
            <person name="Mao Z."/>
            <person name="Ling J."/>
            <person name="Yang Y."/>
            <person name="Yin W.B."/>
            <person name="Xie B."/>
        </authorList>
    </citation>
    <scope>NUCLEOTIDE SEQUENCE [LARGE SCALE GENOMIC DNA]</scope>
    <source>
        <strain evidence="4">170</strain>
    </source>
</reference>
<keyword evidence="3 4" id="KW-0418">Kinase</keyword>
<evidence type="ECO:0000256" key="2">
    <source>
        <dbReference type="ARBA" id="ARBA00022679"/>
    </source>
</evidence>
<accession>A0A179F1V9</accession>
<dbReference type="AlphaFoldDB" id="A0A179F1V9"/>
<comment type="similarity">
    <text evidence="1">Belongs to the glycerate kinase type-1 family.</text>
</comment>
<evidence type="ECO:0000313" key="5">
    <source>
        <dbReference type="Proteomes" id="UP000078397"/>
    </source>
</evidence>
<evidence type="ECO:0000256" key="3">
    <source>
        <dbReference type="ARBA" id="ARBA00022777"/>
    </source>
</evidence>
<keyword evidence="2" id="KW-0808">Transferase</keyword>
<name>A0A179F1V9_METCM</name>
<dbReference type="InterPro" id="IPR018197">
    <property type="entry name" value="Glycerate_kinase_RE-like"/>
</dbReference>
<dbReference type="GeneID" id="28852837"/>
<organism evidence="4 5">
    <name type="scientific">Pochonia chlamydosporia 170</name>
    <dbReference type="NCBI Taxonomy" id="1380566"/>
    <lineage>
        <taxon>Eukaryota</taxon>
        <taxon>Fungi</taxon>
        <taxon>Dikarya</taxon>
        <taxon>Ascomycota</taxon>
        <taxon>Pezizomycotina</taxon>
        <taxon>Sordariomycetes</taxon>
        <taxon>Hypocreomycetidae</taxon>
        <taxon>Hypocreales</taxon>
        <taxon>Clavicipitaceae</taxon>
        <taxon>Pochonia</taxon>
    </lineage>
</organism>
<gene>
    <name evidence="4" type="ORF">VFPPC_10476</name>
</gene>
<dbReference type="NCBIfam" id="TIGR00045">
    <property type="entry name" value="glycerate kinase"/>
    <property type="match status" value="1"/>
</dbReference>
<proteinExistence type="inferred from homology"/>